<dbReference type="InterPro" id="IPR049479">
    <property type="entry name" value="CASTOR1_ACT-like"/>
</dbReference>
<evidence type="ECO:0000313" key="8">
    <source>
        <dbReference type="Proteomes" id="UP000265140"/>
    </source>
</evidence>
<reference evidence="7" key="2">
    <citation type="submission" date="2020-02" db="EMBL/GenBank/DDBJ databases">
        <title>Esox lucius (northern pike) genome, fEsoLuc1, primary haplotype.</title>
        <authorList>
            <person name="Myers G."/>
            <person name="Karagic N."/>
            <person name="Meyer A."/>
            <person name="Pippel M."/>
            <person name="Reichard M."/>
            <person name="Winkler S."/>
            <person name="Tracey A."/>
            <person name="Sims Y."/>
            <person name="Howe K."/>
            <person name="Rhie A."/>
            <person name="Formenti G."/>
            <person name="Durbin R."/>
            <person name="Fedrigo O."/>
            <person name="Jarvis E.D."/>
        </authorList>
    </citation>
    <scope>NUCLEOTIDE SEQUENCE [LARGE SCALE GENOMIC DNA]</scope>
</reference>
<dbReference type="InterPro" id="IPR051719">
    <property type="entry name" value="CASTOR_mTORC1"/>
</dbReference>
<accession>A0A3P8YT70</accession>
<dbReference type="SUPFAM" id="SSF55021">
    <property type="entry name" value="ACT-like"/>
    <property type="match status" value="2"/>
</dbReference>
<organism evidence="7 8">
    <name type="scientific">Esox lucius</name>
    <name type="common">Northern pike</name>
    <dbReference type="NCBI Taxonomy" id="8010"/>
    <lineage>
        <taxon>Eukaryota</taxon>
        <taxon>Metazoa</taxon>
        <taxon>Chordata</taxon>
        <taxon>Craniata</taxon>
        <taxon>Vertebrata</taxon>
        <taxon>Euteleostomi</taxon>
        <taxon>Actinopterygii</taxon>
        <taxon>Neopterygii</taxon>
        <taxon>Teleostei</taxon>
        <taxon>Protacanthopterygii</taxon>
        <taxon>Esociformes</taxon>
        <taxon>Esocidae</taxon>
        <taxon>Esox</taxon>
    </lineage>
</organism>
<dbReference type="FunCoup" id="A0A3P8YT70">
    <property type="interactions" value="305"/>
</dbReference>
<dbReference type="AlphaFoldDB" id="A0A3P8YT70"/>
<dbReference type="GeneTree" id="ENSGT00390000006208"/>
<feature type="domain" description="CASTOR ACT" evidence="4">
    <location>
        <begin position="95"/>
        <end position="163"/>
    </location>
</feature>
<dbReference type="Proteomes" id="UP000265140">
    <property type="component" value="Chromosome 7"/>
</dbReference>
<dbReference type="PANTHER" id="PTHR31131:SF2">
    <property type="entry name" value="CYTOSOLIC ARGININE SENSOR FOR MTORC1 SUBUNIT 2"/>
    <property type="match status" value="1"/>
</dbReference>
<dbReference type="InParanoid" id="A0A3P8YT70"/>
<evidence type="ECO:0000259" key="5">
    <source>
        <dbReference type="Pfam" id="PF18700"/>
    </source>
</evidence>
<dbReference type="PANTHER" id="PTHR31131">
    <property type="entry name" value="CHROMOSOME 1, WHOLE GENOME SHOTGUN SEQUENCE"/>
    <property type="match status" value="1"/>
</dbReference>
<evidence type="ECO:0000259" key="6">
    <source>
        <dbReference type="Pfam" id="PF21389"/>
    </source>
</evidence>
<protein>
    <recommendedName>
        <fullName evidence="9">Cytosolic arginine sensor for mTORC1 subunit 2</fullName>
    </recommendedName>
</protein>
<dbReference type="PRINTS" id="PR02078">
    <property type="entry name" value="GATSLIKEFMLY"/>
</dbReference>
<feature type="domain" description="CASTOR1 N-terminal" evidence="5">
    <location>
        <begin position="33"/>
        <end position="92"/>
    </location>
</feature>
<evidence type="ECO:0000313" key="7">
    <source>
        <dbReference type="Ensembl" id="ENSELUP00000019804.3"/>
    </source>
</evidence>
<evidence type="ECO:0000256" key="3">
    <source>
        <dbReference type="ARBA" id="ARBA00022490"/>
    </source>
</evidence>
<dbReference type="GO" id="GO:0005829">
    <property type="term" value="C:cytosol"/>
    <property type="evidence" value="ECO:0007669"/>
    <property type="project" value="UniProtKB-SubCell"/>
</dbReference>
<reference evidence="7" key="4">
    <citation type="submission" date="2025-09" db="UniProtKB">
        <authorList>
            <consortium name="Ensembl"/>
        </authorList>
    </citation>
    <scope>IDENTIFICATION</scope>
</reference>
<evidence type="ECO:0008006" key="9">
    <source>
        <dbReference type="Google" id="ProtNLM"/>
    </source>
</evidence>
<dbReference type="Pfam" id="PF18700">
    <property type="entry name" value="Castor1_N"/>
    <property type="match status" value="1"/>
</dbReference>
<dbReference type="FunFam" id="3.30.2130.10:FF:000003">
    <property type="entry name" value="Cytosolic arginine sensor for mTORC1 subunit 1"/>
    <property type="match status" value="1"/>
</dbReference>
<dbReference type="Bgee" id="ENSELUG00000019113">
    <property type="expression patterns" value="Expressed in brain and 15 other cell types or tissues"/>
</dbReference>
<feature type="domain" description="Cytosolic arginine sensor for mTORC1 subunit 1/2 ACT-like" evidence="6">
    <location>
        <begin position="203"/>
        <end position="285"/>
    </location>
</feature>
<evidence type="ECO:0000259" key="4">
    <source>
        <dbReference type="Pfam" id="PF13840"/>
    </source>
</evidence>
<dbReference type="InterPro" id="IPR040778">
    <property type="entry name" value="CASTOR1_N"/>
</dbReference>
<dbReference type="GO" id="GO:0042802">
    <property type="term" value="F:identical protein binding"/>
    <property type="evidence" value="ECO:0007669"/>
    <property type="project" value="UniProtKB-ARBA"/>
</dbReference>
<keyword evidence="3" id="KW-0963">Cytoplasm</keyword>
<reference evidence="7" key="3">
    <citation type="submission" date="2025-08" db="UniProtKB">
        <authorList>
            <consortium name="Ensembl"/>
        </authorList>
    </citation>
    <scope>IDENTIFICATION</scope>
</reference>
<dbReference type="Pfam" id="PF13840">
    <property type="entry name" value="ACT_7"/>
    <property type="match status" value="2"/>
</dbReference>
<proteinExistence type="inferred from homology"/>
<sequence>MFFFIRKFIHFYFRCSSNEKTQNMELHILEHTLKVASIAKEGIQICTHGLIKLAFLPSKTRCKFFSLTETPEDYTIIVDEEGFKELPESEHLSVAEATWLALNVVSGGGSATNSQPIGVTKIAKSVIAPLADHNISVFMLSTYQTDFILVRELDLPMVMHTLSSEFTLLRVVNGETVAANSLGVSNGFVKPKLGINLPRPIIHPLSSPSNMFCVTSLDPDTLPSVATLLMDVMFYSGGIKEPGASSEDSGHIRFFSFSLIEGYISLVMDEQTTQRFPNNVLFTSASGELWKMVRIGGQPLGFDECGIVAQISEPLATADIPAYYISTFKFDHALVPEENIQSVIGALRTNESAGQ</sequence>
<comment type="subcellular location">
    <subcellularLocation>
        <location evidence="1">Cytoplasm</location>
        <location evidence="1">Cytosol</location>
    </subcellularLocation>
</comment>
<dbReference type="Gene3D" id="3.30.2130.10">
    <property type="entry name" value="VC0802-like"/>
    <property type="match status" value="2"/>
</dbReference>
<feature type="domain" description="CASTOR ACT" evidence="4">
    <location>
        <begin position="287"/>
        <end position="348"/>
    </location>
</feature>
<dbReference type="InterPro" id="IPR027795">
    <property type="entry name" value="CASTOR_ACT_dom"/>
</dbReference>
<keyword evidence="8" id="KW-1185">Reference proteome</keyword>
<evidence type="ECO:0000256" key="1">
    <source>
        <dbReference type="ARBA" id="ARBA00004514"/>
    </source>
</evidence>
<evidence type="ECO:0000256" key="2">
    <source>
        <dbReference type="ARBA" id="ARBA00006827"/>
    </source>
</evidence>
<dbReference type="OMA" id="NEECGHI"/>
<dbReference type="InterPro" id="IPR026249">
    <property type="entry name" value="CASTOR_fam"/>
</dbReference>
<dbReference type="Pfam" id="PF21389">
    <property type="entry name" value="CASTOR1_ACT-like"/>
    <property type="match status" value="1"/>
</dbReference>
<dbReference type="GO" id="GO:1904262">
    <property type="term" value="P:negative regulation of TORC1 signaling"/>
    <property type="evidence" value="ECO:0007669"/>
    <property type="project" value="UniProtKB-ARBA"/>
</dbReference>
<gene>
    <name evidence="7" type="primary">CASTOR2</name>
</gene>
<comment type="similarity">
    <text evidence="2">Belongs to the GATS family.</text>
</comment>
<dbReference type="InterPro" id="IPR045865">
    <property type="entry name" value="ACT-like_dom_sf"/>
</dbReference>
<reference evidence="8" key="1">
    <citation type="journal article" date="2014" name="PLoS ONE">
        <title>The genome and linkage map of the northern pike (Esox lucius): conserved synteny revealed between the salmonid sister group and the Neoteleostei.</title>
        <authorList>
            <person name="Rondeau E.B."/>
            <person name="Minkley D.R."/>
            <person name="Leong J.S."/>
            <person name="Messmer A.M."/>
            <person name="Jantzen J.R."/>
            <person name="von Schalburg K.R."/>
            <person name="Lemon C."/>
            <person name="Bird N.H."/>
            <person name="Koop B.F."/>
        </authorList>
    </citation>
    <scope>NUCLEOTIDE SEQUENCE</scope>
</reference>
<dbReference type="FunFam" id="3.30.2130.10:FF:000004">
    <property type="entry name" value="Cytosolic arginine sensor for mTORC1 subunit 1"/>
    <property type="match status" value="1"/>
</dbReference>
<name>A0A3P8YT70_ESOLU</name>
<dbReference type="Ensembl" id="ENSELUT00000041178.3">
    <property type="protein sequence ID" value="ENSELUP00000019804.3"/>
    <property type="gene ID" value="ENSELUG00000019113.3"/>
</dbReference>